<dbReference type="EMBL" id="AP014523">
    <property type="protein sequence ID" value="BAO97897.1"/>
    <property type="molecule type" value="Genomic_DNA"/>
</dbReference>
<accession>A0A060Q131</accession>
<evidence type="ECO:0000313" key="1">
    <source>
        <dbReference type="EMBL" id="BAO97897.1"/>
    </source>
</evidence>
<proteinExistence type="predicted"/>
<gene>
    <name evidence="1" type="ORF">NY40_0887</name>
</gene>
<protein>
    <submittedName>
        <fullName evidence="1">Uncharacterized protein</fullName>
    </submittedName>
</protein>
<organism evidence="1 2">
    <name type="scientific">Helicobacter pylori NY40</name>
    <dbReference type="NCBI Taxonomy" id="1426844"/>
    <lineage>
        <taxon>Bacteria</taxon>
        <taxon>Pseudomonadati</taxon>
        <taxon>Campylobacterota</taxon>
        <taxon>Epsilonproteobacteria</taxon>
        <taxon>Campylobacterales</taxon>
        <taxon>Helicobacteraceae</taxon>
        <taxon>Helicobacter</taxon>
    </lineage>
</organism>
<sequence length="60" mass="7187">MEQKVKECHNESRRSTQTIGISQLIKEFDFKIKPIDSKKQELINLFNLKFGHFSWENYLA</sequence>
<dbReference type="HOGENOM" id="CLU_192888_0_0_7"/>
<dbReference type="AlphaFoldDB" id="A0A060Q131"/>
<dbReference type="Proteomes" id="UP000031662">
    <property type="component" value="Chromosome"/>
</dbReference>
<reference evidence="1 2" key="1">
    <citation type="submission" date="2013-11" db="EMBL/GenBank/DDBJ databases">
        <title>Estimation of Helicobacter pylori bacteriophage ecology using H. pylori isolates.</title>
        <authorList>
            <person name="Uchiyama J."/>
            <person name="Takemura-Uchiyama I."/>
            <person name="Ujihara T."/>
            <person name="Matsuzaki S."/>
        </authorList>
    </citation>
    <scope>NUCLEOTIDE SEQUENCE [LARGE SCALE GENOMIC DNA]</scope>
    <source>
        <strain evidence="1 2">NY40</strain>
    </source>
</reference>
<evidence type="ECO:0000313" key="2">
    <source>
        <dbReference type="Proteomes" id="UP000031662"/>
    </source>
</evidence>
<name>A0A060Q131_HELPX</name>